<keyword evidence="7" id="KW-1185">Reference proteome</keyword>
<evidence type="ECO:0000313" key="6">
    <source>
        <dbReference type="EMBL" id="SCB77364.1"/>
    </source>
</evidence>
<dbReference type="GO" id="GO:0051191">
    <property type="term" value="P:prosthetic group biosynthetic process"/>
    <property type="evidence" value="ECO:0007669"/>
    <property type="project" value="TreeGrafter"/>
</dbReference>
<evidence type="ECO:0000256" key="5">
    <source>
        <dbReference type="HAMAP-Rule" id="MF_00397"/>
    </source>
</evidence>
<evidence type="ECO:0000256" key="3">
    <source>
        <dbReference type="ARBA" id="ARBA00022741"/>
    </source>
</evidence>
<dbReference type="OrthoDB" id="114886at2"/>
<accession>A0A1C3Z4N7</accession>
<reference evidence="7" key="1">
    <citation type="submission" date="2016-08" db="EMBL/GenBank/DDBJ databases">
        <authorList>
            <person name="Varghese N."/>
            <person name="Submissions Spin"/>
        </authorList>
    </citation>
    <scope>NUCLEOTIDE SEQUENCE [LARGE SCALE GENOMIC DNA]</scope>
    <source>
        <strain evidence="7">R-53248</strain>
    </source>
</reference>
<dbReference type="Gene3D" id="1.10.4200.10">
    <property type="entry name" value="Triphosphoribosyl-dephospho-CoA protein"/>
    <property type="match status" value="1"/>
</dbReference>
<protein>
    <recommendedName>
        <fullName evidence="5">Probable 2-(5''-triphosphoribosyl)-3'-dephosphocoenzyme-A synthase</fullName>
        <shortName evidence="5">2-(5''-triphosphoribosyl)-3'-dephospho-CoA synthase</shortName>
        <ecNumber evidence="5">2.4.2.52</ecNumber>
    </recommendedName>
</protein>
<keyword evidence="3 5" id="KW-0547">Nucleotide-binding</keyword>
<organism evidence="6 7">
    <name type="scientific">Gilliamella bombicola</name>
    <dbReference type="NCBI Taxonomy" id="1798182"/>
    <lineage>
        <taxon>Bacteria</taxon>
        <taxon>Pseudomonadati</taxon>
        <taxon>Pseudomonadota</taxon>
        <taxon>Gammaproteobacteria</taxon>
        <taxon>Orbales</taxon>
        <taxon>Orbaceae</taxon>
        <taxon>Gilliamella</taxon>
    </lineage>
</organism>
<keyword evidence="2 5" id="KW-0808">Transferase</keyword>
<comment type="similarity">
    <text evidence="5">Belongs to the CitG/MdcB family.</text>
</comment>
<dbReference type="InterPro" id="IPR002736">
    <property type="entry name" value="CitG"/>
</dbReference>
<keyword evidence="4 5" id="KW-0067">ATP-binding</keyword>
<dbReference type="HAMAP" id="MF_00397">
    <property type="entry name" value="CitG"/>
    <property type="match status" value="1"/>
</dbReference>
<evidence type="ECO:0000256" key="2">
    <source>
        <dbReference type="ARBA" id="ARBA00022679"/>
    </source>
</evidence>
<dbReference type="GO" id="GO:0005524">
    <property type="term" value="F:ATP binding"/>
    <property type="evidence" value="ECO:0007669"/>
    <property type="project" value="UniProtKB-KW"/>
</dbReference>
<dbReference type="PANTHER" id="PTHR30201">
    <property type="entry name" value="TRIPHOSPHORIBOSYL-DEPHOSPHO-COA SYNTHASE"/>
    <property type="match status" value="1"/>
</dbReference>
<dbReference type="NCBIfam" id="TIGR03125">
    <property type="entry name" value="citrate_citG"/>
    <property type="match status" value="1"/>
</dbReference>
<dbReference type="EMBL" id="FMAQ01000001">
    <property type="protein sequence ID" value="SCB77364.1"/>
    <property type="molecule type" value="Genomic_DNA"/>
</dbReference>
<dbReference type="AlphaFoldDB" id="A0A1C3Z4N7"/>
<evidence type="ECO:0000256" key="4">
    <source>
        <dbReference type="ARBA" id="ARBA00022840"/>
    </source>
</evidence>
<dbReference type="PANTHER" id="PTHR30201:SF2">
    <property type="entry name" value="2-(5''-TRIPHOSPHORIBOSYL)-3'-DEPHOSPHOCOENZYME-A SYNTHASE"/>
    <property type="match status" value="1"/>
</dbReference>
<evidence type="ECO:0000313" key="7">
    <source>
        <dbReference type="Proteomes" id="UP000199670"/>
    </source>
</evidence>
<proteinExistence type="inferred from homology"/>
<dbReference type="Proteomes" id="UP000199670">
    <property type="component" value="Unassembled WGS sequence"/>
</dbReference>
<comment type="catalytic activity">
    <reaction evidence="1 5">
        <text>3'-dephospho-CoA + ATP = 2'-(5''-triphospho-alpha-D-ribosyl)-3'-dephospho-CoA + adenine</text>
        <dbReference type="Rhea" id="RHEA:15117"/>
        <dbReference type="ChEBI" id="CHEBI:16708"/>
        <dbReference type="ChEBI" id="CHEBI:30616"/>
        <dbReference type="ChEBI" id="CHEBI:57328"/>
        <dbReference type="ChEBI" id="CHEBI:61378"/>
        <dbReference type="EC" id="2.4.2.52"/>
    </reaction>
</comment>
<dbReference type="InterPro" id="IPR017551">
    <property type="entry name" value="TriPribosyl-deP-CoA_syn_CitG"/>
</dbReference>
<dbReference type="GO" id="GO:0046917">
    <property type="term" value="F:triphosphoribosyl-dephospho-CoA synthase activity"/>
    <property type="evidence" value="ECO:0007669"/>
    <property type="project" value="UniProtKB-UniRule"/>
</dbReference>
<dbReference type="RefSeq" id="WP_091346327.1">
    <property type="nucleotide sequence ID" value="NZ_FMAQ01000001.1"/>
</dbReference>
<dbReference type="STRING" id="1798182.GA0061081_101250"/>
<gene>
    <name evidence="5" type="primary">citG</name>
    <name evidence="6" type="ORF">GA0061081_101250</name>
</gene>
<name>A0A1C3Z4N7_9GAMM</name>
<dbReference type="EC" id="2.4.2.52" evidence="5"/>
<evidence type="ECO:0000256" key="1">
    <source>
        <dbReference type="ARBA" id="ARBA00001210"/>
    </source>
</evidence>
<dbReference type="Pfam" id="PF01874">
    <property type="entry name" value="CitG"/>
    <property type="match status" value="1"/>
</dbReference>
<sequence length="300" mass="33344">MNAYYQQIALLELKLNNDSNRCLPAQLATQALIKEICLSPKPGLVDMNNSGAHRDMDFQTFVHSISAISNWFERFYQYGKASALHDNKLFLAGIRPIGIECEQAMFQATNQVNTHKGGIFAFGLLLGAIGRLEQLALPTHAQSICDQVSAICQGIVQSELQQNNQANSIGEKLFKRHHLSGARGEAESGYATVRNVSLPIYQEMQNHGHDEETSLLQAMLHLLAFNQDTNLVARGGLDGLAFVQEQAKKLIKQGGIINPKVRENLYQLDTELIKRNLSPGGSADLIAITWFLSQYNKYLF</sequence>